<dbReference type="Pfam" id="PF01812">
    <property type="entry name" value="5-FTHF_cyc-lig"/>
    <property type="match status" value="1"/>
</dbReference>
<sequence length="191" mass="21717">MTKAELRAEFRQKRRMLPQAEWQTRCEAITERFFGIFSPKPDFVLSTFLPIENQQEVDTWLIVRRLWRDFPAVRVAAPVTDLVAGTLEHYAIAPATAFTKSRYGIPEPHSLSRIQPSSFDLVLVPLLAFDQTGQRVGYGGGFYDRFLAECRPDCLKLGLSLFDPVDRIADVFEGDIPLDGCLTPSRSWTFS</sequence>
<keyword evidence="6" id="KW-1185">Reference proteome</keyword>
<protein>
    <recommendedName>
        <fullName evidence="4">5-formyltetrahydrofolate cyclo-ligase</fullName>
        <ecNumber evidence="4">6.3.3.2</ecNumber>
    </recommendedName>
</protein>
<dbReference type="PIRSF" id="PIRSF006806">
    <property type="entry name" value="FTHF_cligase"/>
    <property type="match status" value="1"/>
</dbReference>
<organism evidence="5 6">
    <name type="scientific">Larkinella bovis</name>
    <dbReference type="NCBI Taxonomy" id="683041"/>
    <lineage>
        <taxon>Bacteria</taxon>
        <taxon>Pseudomonadati</taxon>
        <taxon>Bacteroidota</taxon>
        <taxon>Cytophagia</taxon>
        <taxon>Cytophagales</taxon>
        <taxon>Spirosomataceae</taxon>
        <taxon>Larkinella</taxon>
    </lineage>
</organism>
<keyword evidence="2 4" id="KW-0547">Nucleotide-binding</keyword>
<keyword evidence="4" id="KW-0460">Magnesium</keyword>
<evidence type="ECO:0000256" key="1">
    <source>
        <dbReference type="ARBA" id="ARBA00010638"/>
    </source>
</evidence>
<comment type="similarity">
    <text evidence="1 4">Belongs to the 5-formyltetrahydrofolate cyclo-ligase family.</text>
</comment>
<dbReference type="SUPFAM" id="SSF100950">
    <property type="entry name" value="NagB/RpiA/CoA transferase-like"/>
    <property type="match status" value="1"/>
</dbReference>
<evidence type="ECO:0000256" key="3">
    <source>
        <dbReference type="ARBA" id="ARBA00022840"/>
    </source>
</evidence>
<dbReference type="Proteomes" id="UP001596106">
    <property type="component" value="Unassembled WGS sequence"/>
</dbReference>
<comment type="cofactor">
    <cofactor evidence="4">
        <name>Mg(2+)</name>
        <dbReference type="ChEBI" id="CHEBI:18420"/>
    </cofactor>
</comment>
<accession>A0ABW0IE53</accession>
<dbReference type="InterPro" id="IPR002698">
    <property type="entry name" value="FTHF_cligase"/>
</dbReference>
<evidence type="ECO:0000313" key="5">
    <source>
        <dbReference type="EMBL" id="MFC5410656.1"/>
    </source>
</evidence>
<evidence type="ECO:0000256" key="2">
    <source>
        <dbReference type="ARBA" id="ARBA00022741"/>
    </source>
</evidence>
<dbReference type="InterPro" id="IPR037171">
    <property type="entry name" value="NagB/RpiA_transferase-like"/>
</dbReference>
<proteinExistence type="inferred from homology"/>
<comment type="caution">
    <text evidence="5">The sequence shown here is derived from an EMBL/GenBank/DDBJ whole genome shotgun (WGS) entry which is preliminary data.</text>
</comment>
<gene>
    <name evidence="5" type="ORF">ACFPMF_15135</name>
</gene>
<keyword evidence="5" id="KW-0436">Ligase</keyword>
<evidence type="ECO:0000313" key="6">
    <source>
        <dbReference type="Proteomes" id="UP001596106"/>
    </source>
</evidence>
<dbReference type="EC" id="6.3.3.2" evidence="4"/>
<comment type="catalytic activity">
    <reaction evidence="4">
        <text>(6S)-5-formyl-5,6,7,8-tetrahydrofolate + ATP = (6R)-5,10-methenyltetrahydrofolate + ADP + phosphate</text>
        <dbReference type="Rhea" id="RHEA:10488"/>
        <dbReference type="ChEBI" id="CHEBI:30616"/>
        <dbReference type="ChEBI" id="CHEBI:43474"/>
        <dbReference type="ChEBI" id="CHEBI:57455"/>
        <dbReference type="ChEBI" id="CHEBI:57457"/>
        <dbReference type="ChEBI" id="CHEBI:456216"/>
        <dbReference type="EC" id="6.3.3.2"/>
    </reaction>
</comment>
<dbReference type="Gene3D" id="3.40.50.10420">
    <property type="entry name" value="NagB/RpiA/CoA transferase-like"/>
    <property type="match status" value="1"/>
</dbReference>
<evidence type="ECO:0000256" key="4">
    <source>
        <dbReference type="RuleBase" id="RU361279"/>
    </source>
</evidence>
<dbReference type="InterPro" id="IPR024185">
    <property type="entry name" value="FTHF_cligase-like_sf"/>
</dbReference>
<dbReference type="PANTHER" id="PTHR23407:SF1">
    <property type="entry name" value="5-FORMYLTETRAHYDROFOLATE CYCLO-LIGASE"/>
    <property type="match status" value="1"/>
</dbReference>
<dbReference type="RefSeq" id="WP_379846491.1">
    <property type="nucleotide sequence ID" value="NZ_JBHSMA010000004.1"/>
</dbReference>
<dbReference type="PANTHER" id="PTHR23407">
    <property type="entry name" value="ATPASE INHIBITOR/5-FORMYLTETRAHYDROFOLATE CYCLO-LIGASE"/>
    <property type="match status" value="1"/>
</dbReference>
<dbReference type="GO" id="GO:0030272">
    <property type="term" value="F:5-formyltetrahydrofolate cyclo-ligase activity"/>
    <property type="evidence" value="ECO:0007669"/>
    <property type="project" value="UniProtKB-EC"/>
</dbReference>
<dbReference type="EMBL" id="JBHSMA010000004">
    <property type="protein sequence ID" value="MFC5410656.1"/>
    <property type="molecule type" value="Genomic_DNA"/>
</dbReference>
<name>A0ABW0IE53_9BACT</name>
<reference evidence="6" key="1">
    <citation type="journal article" date="2019" name="Int. J. Syst. Evol. Microbiol.">
        <title>The Global Catalogue of Microorganisms (GCM) 10K type strain sequencing project: providing services to taxonomists for standard genome sequencing and annotation.</title>
        <authorList>
            <consortium name="The Broad Institute Genomics Platform"/>
            <consortium name="The Broad Institute Genome Sequencing Center for Infectious Disease"/>
            <person name="Wu L."/>
            <person name="Ma J."/>
        </authorList>
    </citation>
    <scope>NUCLEOTIDE SEQUENCE [LARGE SCALE GENOMIC DNA]</scope>
    <source>
        <strain evidence="6">CCUG 55250</strain>
    </source>
</reference>
<dbReference type="NCBIfam" id="TIGR02727">
    <property type="entry name" value="MTHFS_bact"/>
    <property type="match status" value="1"/>
</dbReference>
<keyword evidence="3 4" id="KW-0067">ATP-binding</keyword>
<keyword evidence="4" id="KW-0479">Metal-binding</keyword>